<dbReference type="SMART" id="SM00710">
    <property type="entry name" value="PbH1"/>
    <property type="match status" value="7"/>
</dbReference>
<dbReference type="OrthoDB" id="2587928at2759"/>
<feature type="region of interest" description="Disordered" evidence="1">
    <location>
        <begin position="420"/>
        <end position="441"/>
    </location>
</feature>
<dbReference type="InterPro" id="IPR006626">
    <property type="entry name" value="PbH1"/>
</dbReference>
<keyword evidence="2" id="KW-1133">Transmembrane helix</keyword>
<keyword evidence="4" id="KW-1185">Reference proteome</keyword>
<keyword evidence="2" id="KW-0812">Transmembrane</keyword>
<organism evidence="3 4">
    <name type="scientific">Laccaria amethystina LaAM-08-1</name>
    <dbReference type="NCBI Taxonomy" id="1095629"/>
    <lineage>
        <taxon>Eukaryota</taxon>
        <taxon>Fungi</taxon>
        <taxon>Dikarya</taxon>
        <taxon>Basidiomycota</taxon>
        <taxon>Agaricomycotina</taxon>
        <taxon>Agaricomycetes</taxon>
        <taxon>Agaricomycetidae</taxon>
        <taxon>Agaricales</taxon>
        <taxon>Agaricineae</taxon>
        <taxon>Hydnangiaceae</taxon>
        <taxon>Laccaria</taxon>
    </lineage>
</organism>
<dbReference type="Proteomes" id="UP000054477">
    <property type="component" value="Unassembled WGS sequence"/>
</dbReference>
<dbReference type="InterPro" id="IPR012334">
    <property type="entry name" value="Pectin_lyas_fold"/>
</dbReference>
<evidence type="ECO:0000313" key="3">
    <source>
        <dbReference type="EMBL" id="KIK03187.1"/>
    </source>
</evidence>
<reference evidence="3 4" key="1">
    <citation type="submission" date="2014-04" db="EMBL/GenBank/DDBJ databases">
        <authorList>
            <consortium name="DOE Joint Genome Institute"/>
            <person name="Kuo A."/>
            <person name="Kohler A."/>
            <person name="Nagy L.G."/>
            <person name="Floudas D."/>
            <person name="Copeland A."/>
            <person name="Barry K.W."/>
            <person name="Cichocki N."/>
            <person name="Veneault-Fourrey C."/>
            <person name="LaButti K."/>
            <person name="Lindquist E.A."/>
            <person name="Lipzen A."/>
            <person name="Lundell T."/>
            <person name="Morin E."/>
            <person name="Murat C."/>
            <person name="Sun H."/>
            <person name="Tunlid A."/>
            <person name="Henrissat B."/>
            <person name="Grigoriev I.V."/>
            <person name="Hibbett D.S."/>
            <person name="Martin F."/>
            <person name="Nordberg H.P."/>
            <person name="Cantor M.N."/>
            <person name="Hua S.X."/>
        </authorList>
    </citation>
    <scope>NUCLEOTIDE SEQUENCE [LARGE SCALE GENOMIC DNA]</scope>
    <source>
        <strain evidence="3 4">LaAM-08-1</strain>
    </source>
</reference>
<evidence type="ECO:0000256" key="1">
    <source>
        <dbReference type="SAM" id="MobiDB-lite"/>
    </source>
</evidence>
<dbReference type="InterPro" id="IPR011050">
    <property type="entry name" value="Pectin_lyase_fold/virulence"/>
</dbReference>
<dbReference type="EMBL" id="KN838583">
    <property type="protein sequence ID" value="KIK03187.1"/>
    <property type="molecule type" value="Genomic_DNA"/>
</dbReference>
<dbReference type="SUPFAM" id="SSF51126">
    <property type="entry name" value="Pectin lyase-like"/>
    <property type="match status" value="1"/>
</dbReference>
<dbReference type="Gene3D" id="2.160.20.10">
    <property type="entry name" value="Single-stranded right-handed beta-helix, Pectin lyase-like"/>
    <property type="match status" value="1"/>
</dbReference>
<gene>
    <name evidence="3" type="ORF">K443DRAFT_95673</name>
</gene>
<reference evidence="4" key="2">
    <citation type="submission" date="2015-01" db="EMBL/GenBank/DDBJ databases">
        <title>Evolutionary Origins and Diversification of the Mycorrhizal Mutualists.</title>
        <authorList>
            <consortium name="DOE Joint Genome Institute"/>
            <consortium name="Mycorrhizal Genomics Consortium"/>
            <person name="Kohler A."/>
            <person name="Kuo A."/>
            <person name="Nagy L.G."/>
            <person name="Floudas D."/>
            <person name="Copeland A."/>
            <person name="Barry K.W."/>
            <person name="Cichocki N."/>
            <person name="Veneault-Fourrey C."/>
            <person name="LaButti K."/>
            <person name="Lindquist E.A."/>
            <person name="Lipzen A."/>
            <person name="Lundell T."/>
            <person name="Morin E."/>
            <person name="Murat C."/>
            <person name="Riley R."/>
            <person name="Ohm R."/>
            <person name="Sun H."/>
            <person name="Tunlid A."/>
            <person name="Henrissat B."/>
            <person name="Grigoriev I.V."/>
            <person name="Hibbett D.S."/>
            <person name="Martin F."/>
        </authorList>
    </citation>
    <scope>NUCLEOTIDE SEQUENCE [LARGE SCALE GENOMIC DNA]</scope>
    <source>
        <strain evidence="4">LaAM-08-1</strain>
    </source>
</reference>
<evidence type="ECO:0000313" key="4">
    <source>
        <dbReference type="Proteomes" id="UP000054477"/>
    </source>
</evidence>
<accession>A0A0C9XZM4</accession>
<feature type="compositionally biased region" description="Low complexity" evidence="1">
    <location>
        <begin position="420"/>
        <end position="433"/>
    </location>
</feature>
<sequence>MDIIHNHARELLSLRKTAASLPRDTGQCEPADPANTVTTRLQSLLQNGGDGYVLSLCPNQQYLIIQPILFTQPNQEISTLGYPTDNSRATLVVNGPVSNGQGHTTAVDGTCSSCSGVKLRNIQIDGTRRGASPTSGGANTEMGGGNSGQLIEYVHSFDPRSWSCLHVAEGPFTCNNITVQNNDIGPCGSDSFQEWADGISVSCRNAVVRNNLVQGATDGGIVVFGSPGTQVYNNTIWVLNQTLLGGINMVDYDPWNGDYTGTVVQNNTIYGGFATDGEEPEDSKGNNFENAIIKIGIAIGPRTWFGDRYGNSVSKNGMVLDNRLTGALSYGIAITSASNFTVQNNVMFGNTSFIGARGPNCSASDIVPTPAAFIMDTNTISNFAIQSDFQTIPDGNSLTCVLPPNGGDYWPFGLNPSNTSTTAASAGPTSTNGKGSPPSKSHNSAAAVAVGVIVGIIACAIVSFFIRKWAIKRSEAQLHLSPTRDYIHKLS</sequence>
<feature type="transmembrane region" description="Helical" evidence="2">
    <location>
        <begin position="445"/>
        <end position="466"/>
    </location>
</feature>
<name>A0A0C9XZM4_9AGAR</name>
<dbReference type="AlphaFoldDB" id="A0A0C9XZM4"/>
<evidence type="ECO:0008006" key="5">
    <source>
        <dbReference type="Google" id="ProtNLM"/>
    </source>
</evidence>
<evidence type="ECO:0000256" key="2">
    <source>
        <dbReference type="SAM" id="Phobius"/>
    </source>
</evidence>
<protein>
    <recommendedName>
        <fullName evidence="5">Right handed beta helix domain-containing protein</fullName>
    </recommendedName>
</protein>
<dbReference type="STRING" id="1095629.A0A0C9XZM4"/>
<dbReference type="HOGENOM" id="CLU_037535_0_0_1"/>
<keyword evidence="2" id="KW-0472">Membrane</keyword>
<proteinExistence type="predicted"/>